<proteinExistence type="predicted"/>
<keyword evidence="3" id="KW-1185">Reference proteome</keyword>
<comment type="caution">
    <text evidence="2">The sequence shown here is derived from an EMBL/GenBank/DDBJ whole genome shotgun (WGS) entry which is preliminary data.</text>
</comment>
<evidence type="ECO:0000313" key="2">
    <source>
        <dbReference type="EMBL" id="KAK9018771.1"/>
    </source>
</evidence>
<keyword evidence="1" id="KW-0812">Transmembrane</keyword>
<sequence length="96" mass="10537">MVISHSNASTLALDLQSSASLAIASPLMLLHFFLDGLGKSDTNIYLKLVEGLHHSGHHAQCLGSFHHGLHIFNAPKNSLTALIYYLHHRSTQSRKP</sequence>
<protein>
    <submittedName>
        <fullName evidence="2">Uncharacterized protein</fullName>
    </submittedName>
</protein>
<accession>A0ABR2S170</accession>
<name>A0ABR2S170_9ROSI</name>
<organism evidence="2 3">
    <name type="scientific">Hibiscus sabdariffa</name>
    <name type="common">roselle</name>
    <dbReference type="NCBI Taxonomy" id="183260"/>
    <lineage>
        <taxon>Eukaryota</taxon>
        <taxon>Viridiplantae</taxon>
        <taxon>Streptophyta</taxon>
        <taxon>Embryophyta</taxon>
        <taxon>Tracheophyta</taxon>
        <taxon>Spermatophyta</taxon>
        <taxon>Magnoliopsida</taxon>
        <taxon>eudicotyledons</taxon>
        <taxon>Gunneridae</taxon>
        <taxon>Pentapetalae</taxon>
        <taxon>rosids</taxon>
        <taxon>malvids</taxon>
        <taxon>Malvales</taxon>
        <taxon>Malvaceae</taxon>
        <taxon>Malvoideae</taxon>
        <taxon>Hibiscus</taxon>
    </lineage>
</organism>
<reference evidence="2 3" key="1">
    <citation type="journal article" date="2024" name="G3 (Bethesda)">
        <title>Genome assembly of Hibiscus sabdariffa L. provides insights into metabolisms of medicinal natural products.</title>
        <authorList>
            <person name="Kim T."/>
        </authorList>
    </citation>
    <scope>NUCLEOTIDE SEQUENCE [LARGE SCALE GENOMIC DNA]</scope>
    <source>
        <strain evidence="2">TK-2024</strain>
        <tissue evidence="2">Old leaves</tissue>
    </source>
</reference>
<keyword evidence="1" id="KW-0472">Membrane</keyword>
<keyword evidence="1" id="KW-1133">Transmembrane helix</keyword>
<evidence type="ECO:0000256" key="1">
    <source>
        <dbReference type="SAM" id="Phobius"/>
    </source>
</evidence>
<gene>
    <name evidence="2" type="ORF">V6N11_033818</name>
</gene>
<dbReference type="EMBL" id="JBBPBN010000018">
    <property type="protein sequence ID" value="KAK9018771.1"/>
    <property type="molecule type" value="Genomic_DNA"/>
</dbReference>
<evidence type="ECO:0000313" key="3">
    <source>
        <dbReference type="Proteomes" id="UP001396334"/>
    </source>
</evidence>
<feature type="transmembrane region" description="Helical" evidence="1">
    <location>
        <begin position="15"/>
        <end position="34"/>
    </location>
</feature>
<dbReference type="Proteomes" id="UP001396334">
    <property type="component" value="Unassembled WGS sequence"/>
</dbReference>